<proteinExistence type="predicted"/>
<protein>
    <submittedName>
        <fullName evidence="1">Uncharacterized protein</fullName>
    </submittedName>
</protein>
<name>C7QEL9_CATAD</name>
<dbReference type="Proteomes" id="UP000000851">
    <property type="component" value="Chromosome"/>
</dbReference>
<reference evidence="1 2" key="1">
    <citation type="journal article" date="2009" name="Stand. Genomic Sci.">
        <title>Complete genome sequence of Catenulispora acidiphila type strain (ID 139908).</title>
        <authorList>
            <person name="Copeland A."/>
            <person name="Lapidus A."/>
            <person name="Glavina Del Rio T."/>
            <person name="Nolan M."/>
            <person name="Lucas S."/>
            <person name="Chen F."/>
            <person name="Tice H."/>
            <person name="Cheng J.F."/>
            <person name="Bruce D."/>
            <person name="Goodwin L."/>
            <person name="Pitluck S."/>
            <person name="Mikhailova N."/>
            <person name="Pati A."/>
            <person name="Ivanova N."/>
            <person name="Mavromatis K."/>
            <person name="Chen A."/>
            <person name="Palaniappan K."/>
            <person name="Chain P."/>
            <person name="Land M."/>
            <person name="Hauser L."/>
            <person name="Chang Y.J."/>
            <person name="Jeffries C.D."/>
            <person name="Chertkov O."/>
            <person name="Brettin T."/>
            <person name="Detter J.C."/>
            <person name="Han C."/>
            <person name="Ali Z."/>
            <person name="Tindall B.J."/>
            <person name="Goker M."/>
            <person name="Bristow J."/>
            <person name="Eisen J.A."/>
            <person name="Markowitz V."/>
            <person name="Hugenholtz P."/>
            <person name="Kyrpides N.C."/>
            <person name="Klenk H.P."/>
        </authorList>
    </citation>
    <scope>NUCLEOTIDE SEQUENCE [LARGE SCALE GENOMIC DNA]</scope>
    <source>
        <strain evidence="2">DSM 44928 / JCM 14897 / NBRC 102108 / NRRL B-24433 / ID139908</strain>
    </source>
</reference>
<evidence type="ECO:0000313" key="2">
    <source>
        <dbReference type="Proteomes" id="UP000000851"/>
    </source>
</evidence>
<gene>
    <name evidence="1" type="ordered locus">Caci_3901</name>
</gene>
<dbReference type="InParanoid" id="C7QEL9"/>
<dbReference type="EMBL" id="CP001700">
    <property type="protein sequence ID" value="ACU72789.1"/>
    <property type="molecule type" value="Genomic_DNA"/>
</dbReference>
<accession>C7QEL9</accession>
<dbReference type="AlphaFoldDB" id="C7QEL9"/>
<evidence type="ECO:0000313" key="1">
    <source>
        <dbReference type="EMBL" id="ACU72789.1"/>
    </source>
</evidence>
<organism evidence="1 2">
    <name type="scientific">Catenulispora acidiphila (strain DSM 44928 / JCM 14897 / NBRC 102108 / NRRL B-24433 / ID139908)</name>
    <dbReference type="NCBI Taxonomy" id="479433"/>
    <lineage>
        <taxon>Bacteria</taxon>
        <taxon>Bacillati</taxon>
        <taxon>Actinomycetota</taxon>
        <taxon>Actinomycetes</taxon>
        <taxon>Catenulisporales</taxon>
        <taxon>Catenulisporaceae</taxon>
        <taxon>Catenulispora</taxon>
    </lineage>
</organism>
<keyword evidence="2" id="KW-1185">Reference proteome</keyword>
<dbReference type="HOGENOM" id="CLU_2631690_0_0_11"/>
<dbReference type="KEGG" id="cai:Caci_3901"/>
<sequence>MLRMVRCQQAIALYRWLAAIRSSWVEPDLALFPGYPKRSWHETMPAPTRLTAGPVLASGRHLAMLARFVGTPAGVPT</sequence>